<proteinExistence type="predicted"/>
<protein>
    <submittedName>
        <fullName evidence="1">Uncharacterized protein</fullName>
    </submittedName>
</protein>
<reference evidence="1 2" key="1">
    <citation type="journal article" date="2013" name="Genome Announc.">
        <title>Draft Genome Sequence of the Brazilian Toxic Bloom-Forming Cyanobacterium Microcystis aeruginosa Strain SPC777.</title>
        <authorList>
            <person name="Fiore M.F."/>
            <person name="Alvarenga D.O."/>
            <person name="Varani A.M."/>
            <person name="Hoff-Risseti C."/>
            <person name="Crespim E."/>
            <person name="Ramos R.T."/>
            <person name="Silva A."/>
            <person name="Schaker P.D."/>
            <person name="Heck K."/>
            <person name="Rigonato J."/>
            <person name="Schneider M.P."/>
        </authorList>
    </citation>
    <scope>NUCLEOTIDE SEQUENCE [LARGE SCALE GENOMIC DNA]</scope>
    <source>
        <strain evidence="2">SPC 777</strain>
    </source>
</reference>
<evidence type="ECO:0000313" key="1">
    <source>
        <dbReference type="EMBL" id="EPF24460.1"/>
    </source>
</evidence>
<dbReference type="EMBL" id="ASZQ01000074">
    <property type="protein sequence ID" value="EPF24460.1"/>
    <property type="molecule type" value="Genomic_DNA"/>
</dbReference>
<sequence>MALVLAANSIDEFIDEFVDHPSLLSLTEALE</sequence>
<organism evidence="1 2">
    <name type="scientific">Microcystis aeruginosa SPC777</name>
    <dbReference type="NCBI Taxonomy" id="482300"/>
    <lineage>
        <taxon>Bacteria</taxon>
        <taxon>Bacillati</taxon>
        <taxon>Cyanobacteriota</taxon>
        <taxon>Cyanophyceae</taxon>
        <taxon>Oscillatoriophycideae</taxon>
        <taxon>Chroococcales</taxon>
        <taxon>Microcystaceae</taxon>
        <taxon>Microcystis</taxon>
    </lineage>
</organism>
<evidence type="ECO:0000313" key="2">
    <source>
        <dbReference type="Proteomes" id="UP000014617"/>
    </source>
</evidence>
<name>S3JH89_MICAE</name>
<dbReference type="Proteomes" id="UP000014617">
    <property type="component" value="Unassembled WGS sequence"/>
</dbReference>
<gene>
    <name evidence="1" type="ORF">MAESPC_00539</name>
</gene>
<comment type="caution">
    <text evidence="1">The sequence shown here is derived from an EMBL/GenBank/DDBJ whole genome shotgun (WGS) entry which is preliminary data.</text>
</comment>
<dbReference type="AlphaFoldDB" id="S3JH89"/>
<accession>S3JH89</accession>